<reference evidence="2 3" key="1">
    <citation type="journal article" date="2021" name="ISME Commun">
        <title>Automated analysis of genomic sequences facilitates high-throughput and comprehensive description of bacteria.</title>
        <authorList>
            <person name="Hitch T.C.A."/>
        </authorList>
    </citation>
    <scope>NUCLEOTIDE SEQUENCE [LARGE SCALE GENOMIC DNA]</scope>
    <source>
        <strain evidence="2 3">Sanger_29</strain>
    </source>
</reference>
<comment type="caution">
    <text evidence="2">The sequence shown here is derived from an EMBL/GenBank/DDBJ whole genome shotgun (WGS) entry which is preliminary data.</text>
</comment>
<dbReference type="EMBL" id="JAOQKE010000003">
    <property type="protein sequence ID" value="MCU6724719.1"/>
    <property type="molecule type" value="Genomic_DNA"/>
</dbReference>
<feature type="domain" description="TadE-like" evidence="1">
    <location>
        <begin position="46"/>
        <end position="86"/>
    </location>
</feature>
<sequence>MFFPGINRFFIQKTKKQKREVTEHFPARYHSHSYREGIFQFISKKGSLTIETALVLPLFLFAMLAMLQFASIQYATSSLLAGAQDTVKDMAAYAYLESTGIMPEEGVSTDLLKAGISFGYASSQVKKRSGVDGHMGKISLLQSDFSDGQILDLTGTFQPEHTFTIFPVKKIKSIFRTRVRAWTGRTGTISGNTAGEGTEEEEDMVYVAETGTVYHRDPECTHIRLSVKTVPRGQVKGLRNASGGKYHVCEKCGSGKGGVVYISPYGDKYHSSLGCSGLKRTVSSVSLSDTGNLRPCSKCGKK</sequence>
<evidence type="ECO:0000313" key="3">
    <source>
        <dbReference type="Proteomes" id="UP001652338"/>
    </source>
</evidence>
<accession>A0ABT2SJM9</accession>
<dbReference type="InterPro" id="IPR012495">
    <property type="entry name" value="TadE-like_dom"/>
</dbReference>
<dbReference type="Proteomes" id="UP001652338">
    <property type="component" value="Unassembled WGS sequence"/>
</dbReference>
<evidence type="ECO:0000313" key="2">
    <source>
        <dbReference type="EMBL" id="MCU6724719.1"/>
    </source>
</evidence>
<organism evidence="2 3">
    <name type="scientific">Muricoprocola aceti</name>
    <dbReference type="NCBI Taxonomy" id="2981772"/>
    <lineage>
        <taxon>Bacteria</taxon>
        <taxon>Bacillati</taxon>
        <taxon>Bacillota</taxon>
        <taxon>Clostridia</taxon>
        <taxon>Lachnospirales</taxon>
        <taxon>Lachnospiraceae</taxon>
        <taxon>Muricoprocola</taxon>
    </lineage>
</organism>
<gene>
    <name evidence="2" type="ORF">OCV47_04990</name>
</gene>
<name>A0ABT2SJM9_9FIRM</name>
<proteinExistence type="predicted"/>
<dbReference type="Pfam" id="PF07811">
    <property type="entry name" value="TadE"/>
    <property type="match status" value="1"/>
</dbReference>
<evidence type="ECO:0000259" key="1">
    <source>
        <dbReference type="Pfam" id="PF07811"/>
    </source>
</evidence>
<keyword evidence="3" id="KW-1185">Reference proteome</keyword>
<dbReference type="RefSeq" id="WP_256301670.1">
    <property type="nucleotide sequence ID" value="NZ_JAOQKE010000003.1"/>
</dbReference>
<protein>
    <submittedName>
        <fullName evidence="2">Pilus assembly protein</fullName>
    </submittedName>
</protein>